<evidence type="ECO:0000256" key="1">
    <source>
        <dbReference type="SAM" id="Phobius"/>
    </source>
</evidence>
<keyword evidence="1" id="KW-0812">Transmembrane</keyword>
<evidence type="ECO:0000313" key="2">
    <source>
        <dbReference type="Proteomes" id="UP000887563"/>
    </source>
</evidence>
<keyword evidence="1" id="KW-1133">Transmembrane helix</keyword>
<feature type="transmembrane region" description="Helical" evidence="1">
    <location>
        <begin position="92"/>
        <end position="113"/>
    </location>
</feature>
<name>A0A914KLQ9_MELIC</name>
<reference evidence="3" key="1">
    <citation type="submission" date="2022-11" db="UniProtKB">
        <authorList>
            <consortium name="WormBaseParasite"/>
        </authorList>
    </citation>
    <scope>IDENTIFICATION</scope>
</reference>
<evidence type="ECO:0000313" key="3">
    <source>
        <dbReference type="WBParaSite" id="Minc3s00040g02297"/>
    </source>
</evidence>
<proteinExistence type="predicted"/>
<accession>A0A914KLQ9</accession>
<keyword evidence="2" id="KW-1185">Reference proteome</keyword>
<organism evidence="2 3">
    <name type="scientific">Meloidogyne incognita</name>
    <name type="common">Southern root-knot nematode worm</name>
    <name type="synonym">Oxyuris incognita</name>
    <dbReference type="NCBI Taxonomy" id="6306"/>
    <lineage>
        <taxon>Eukaryota</taxon>
        <taxon>Metazoa</taxon>
        <taxon>Ecdysozoa</taxon>
        <taxon>Nematoda</taxon>
        <taxon>Chromadorea</taxon>
        <taxon>Rhabditida</taxon>
        <taxon>Tylenchina</taxon>
        <taxon>Tylenchomorpha</taxon>
        <taxon>Tylenchoidea</taxon>
        <taxon>Meloidogynidae</taxon>
        <taxon>Meloidogyninae</taxon>
        <taxon>Meloidogyne</taxon>
        <taxon>Meloidogyne incognita group</taxon>
    </lineage>
</organism>
<keyword evidence="1" id="KW-0472">Membrane</keyword>
<sequence>MSIIKKKRIEENVEGGTSFSTPPPHFVPNSKQRFRKIVYVPGIQTLIGTTTSQPNSQHSFRWDNFLEAVRKQTSKDVRELPGSVFGNPPMGIFLSAITPGIKVFLEFIFFYFWVNWEAKDFSDFAWEFFEFCCFGSFFEGLPLLLEGQTAL</sequence>
<dbReference type="WBParaSite" id="Minc3s00040g02297">
    <property type="protein sequence ID" value="Minc3s00040g02297"/>
    <property type="gene ID" value="Minc3s00040g02297"/>
</dbReference>
<dbReference type="AlphaFoldDB" id="A0A914KLQ9"/>
<dbReference type="Proteomes" id="UP000887563">
    <property type="component" value="Unplaced"/>
</dbReference>
<protein>
    <submittedName>
        <fullName evidence="3">Uncharacterized protein</fullName>
    </submittedName>
</protein>